<reference evidence="2 3" key="1">
    <citation type="submission" date="2021-03" db="EMBL/GenBank/DDBJ databases">
        <title>Sequencing the genomes of 1000 actinobacteria strains.</title>
        <authorList>
            <person name="Klenk H.-P."/>
        </authorList>
    </citation>
    <scope>NUCLEOTIDE SEQUENCE [LARGE SCALE GENOMIC DNA]</scope>
    <source>
        <strain evidence="2 3">DSM 24221</strain>
    </source>
</reference>
<accession>A0ABS4ZIF8</accession>
<feature type="transmembrane region" description="Helical" evidence="1">
    <location>
        <begin position="124"/>
        <end position="151"/>
    </location>
</feature>
<evidence type="ECO:0000256" key="1">
    <source>
        <dbReference type="SAM" id="Phobius"/>
    </source>
</evidence>
<keyword evidence="1" id="KW-1133">Transmembrane helix</keyword>
<protein>
    <submittedName>
        <fullName evidence="2">Uncharacterized protein</fullName>
    </submittedName>
</protein>
<keyword evidence="3" id="KW-1185">Reference proteome</keyword>
<dbReference type="EMBL" id="JAGIOL010000001">
    <property type="protein sequence ID" value="MBP2436276.1"/>
    <property type="molecule type" value="Genomic_DNA"/>
</dbReference>
<gene>
    <name evidence="2" type="ORF">JOF34_000862</name>
</gene>
<dbReference type="Proteomes" id="UP001519362">
    <property type="component" value="Unassembled WGS sequence"/>
</dbReference>
<name>A0ABS4ZIF8_9MICO</name>
<proteinExistence type="predicted"/>
<feature type="transmembrane region" description="Helical" evidence="1">
    <location>
        <begin position="163"/>
        <end position="181"/>
    </location>
</feature>
<organism evidence="2 3">
    <name type="scientific">Microbacterium amylolyticum</name>
    <dbReference type="NCBI Taxonomy" id="936337"/>
    <lineage>
        <taxon>Bacteria</taxon>
        <taxon>Bacillati</taxon>
        <taxon>Actinomycetota</taxon>
        <taxon>Actinomycetes</taxon>
        <taxon>Micrococcales</taxon>
        <taxon>Microbacteriaceae</taxon>
        <taxon>Microbacterium</taxon>
    </lineage>
</organism>
<comment type="caution">
    <text evidence="2">The sequence shown here is derived from an EMBL/GenBank/DDBJ whole genome shotgun (WGS) entry which is preliminary data.</text>
</comment>
<evidence type="ECO:0000313" key="2">
    <source>
        <dbReference type="EMBL" id="MBP2436276.1"/>
    </source>
</evidence>
<evidence type="ECO:0000313" key="3">
    <source>
        <dbReference type="Proteomes" id="UP001519362"/>
    </source>
</evidence>
<sequence length="190" mass="20731">MVNGTASDDGEQLEPVRGLQMLWRSSFGTDRGGDRYDVDADFFDFDEKLRFYVNGRLADVQKSPAQFDVDGGRVEAAMSLYGMKRAHLVTQAGEVRLEPNAGTAEKWREDIDRRYPVASRIVSAASWVILVLALVVAVTEVTALVLPIVGIADGALPRLPTSVSAPLGGLGLVAALDRALMMRHTRWLDS</sequence>
<keyword evidence="1" id="KW-0472">Membrane</keyword>
<keyword evidence="1" id="KW-0812">Transmembrane</keyword>
<dbReference type="RefSeq" id="WP_165136802.1">
    <property type="nucleotide sequence ID" value="NZ_CP049253.1"/>
</dbReference>